<dbReference type="NCBIfam" id="NF004679">
    <property type="entry name" value="PRK06019.1-5"/>
    <property type="match status" value="1"/>
</dbReference>
<dbReference type="RefSeq" id="WP_013157756.1">
    <property type="nucleotide sequence ID" value="NC_014212.1"/>
</dbReference>
<dbReference type="HAMAP" id="MF_01928">
    <property type="entry name" value="PurK"/>
    <property type="match status" value="1"/>
</dbReference>
<dbReference type="Pfam" id="PF17769">
    <property type="entry name" value="PurK_C"/>
    <property type="match status" value="1"/>
</dbReference>
<dbReference type="HOGENOM" id="CLU_011534_0_1_0"/>
<feature type="binding site" evidence="5">
    <location>
        <begin position="143"/>
        <end position="149"/>
    </location>
    <ligand>
        <name>ATP</name>
        <dbReference type="ChEBI" id="CHEBI:30616"/>
    </ligand>
</feature>
<keyword evidence="8" id="KW-0456">Lyase</keyword>
<feature type="binding site" evidence="5">
    <location>
        <position position="98"/>
    </location>
    <ligand>
        <name>ATP</name>
        <dbReference type="ChEBI" id="CHEBI:30616"/>
    </ligand>
</feature>
<protein>
    <recommendedName>
        <fullName evidence="5 6">N5-carboxyaminoimidazole ribonucleotide synthase</fullName>
        <shortName evidence="5 6">N5-CAIR synthase</shortName>
        <ecNumber evidence="5 6">6.3.4.18</ecNumber>
    </recommendedName>
    <alternativeName>
        <fullName evidence="5 6">5-(carboxyamino)imidazole ribonucleotide synthetase</fullName>
    </alternativeName>
</protein>
<dbReference type="SUPFAM" id="SSF51246">
    <property type="entry name" value="Rudiment single hybrid motif"/>
    <property type="match status" value="1"/>
</dbReference>
<organism evidence="8 9">
    <name type="scientific">Allomeiothermus silvanus (strain ATCC 700542 / DSM 9946 / NBRC 106475 / NCIMB 13440 / VI-R2)</name>
    <name type="common">Thermus silvanus</name>
    <dbReference type="NCBI Taxonomy" id="526227"/>
    <lineage>
        <taxon>Bacteria</taxon>
        <taxon>Thermotogati</taxon>
        <taxon>Deinococcota</taxon>
        <taxon>Deinococci</taxon>
        <taxon>Thermales</taxon>
        <taxon>Thermaceae</taxon>
        <taxon>Allomeiothermus</taxon>
    </lineage>
</organism>
<dbReference type="GO" id="GO:0006189">
    <property type="term" value="P:'de novo' IMP biosynthetic process"/>
    <property type="evidence" value="ECO:0007669"/>
    <property type="project" value="UniProtKB-UniRule"/>
</dbReference>
<dbReference type="InterPro" id="IPR003135">
    <property type="entry name" value="ATP-grasp_carboxylate-amine"/>
</dbReference>
<dbReference type="SUPFAM" id="SSF52440">
    <property type="entry name" value="PreATP-grasp domain"/>
    <property type="match status" value="1"/>
</dbReference>
<dbReference type="GO" id="GO:0004638">
    <property type="term" value="F:phosphoribosylaminoimidazole carboxylase activity"/>
    <property type="evidence" value="ECO:0007669"/>
    <property type="project" value="InterPro"/>
</dbReference>
<feature type="binding site" evidence="5">
    <location>
        <position position="181"/>
    </location>
    <ligand>
        <name>ATP</name>
        <dbReference type="ChEBI" id="CHEBI:30616"/>
    </ligand>
</feature>
<dbReference type="GO" id="GO:0005524">
    <property type="term" value="F:ATP binding"/>
    <property type="evidence" value="ECO:0007669"/>
    <property type="project" value="UniProtKB-UniRule"/>
</dbReference>
<name>D7BEE2_ALLS1</name>
<dbReference type="GO" id="GO:0034028">
    <property type="term" value="F:5-(carboxyamino)imidazole ribonucleotide synthase activity"/>
    <property type="evidence" value="ECO:0007669"/>
    <property type="project" value="UniProtKB-UniRule"/>
</dbReference>
<sequence length="361" mass="39797">MKIGVLGGGQLGRMLALAGYPLGLRFRFFDTAADAPAGHLAELGVGNYDDTEALERFAEGLDLITYEFENVPVETARFLQRLAPVYPPPQALEAARDRVVEKTFFRSLSIPTPLFYPVLTKNDLLQGLEQVGYPALLKTRTLGYDGKGQAKIATPADADKAWEELGGTPLVLEAWVTFEREVSILAVRGRSGEMVFYPLVENLHQQGILRRSLAPAPRLTQALQAQAEEYARRVLLNLEYVGVLAIEFFQVQGQLLANEMAPRVHNSGHWSIEGAETSQFENHLRAVCGLPLGSTAPREYSAMLNLIGKLPEPKDVLAVPGAHLHLYGKEPRPGRKLGHVTLRAESREELEERLEALSGIL</sequence>
<comment type="function">
    <text evidence="6">Catalyzes the ATP-dependent conversion of 5-aminoimidazole ribonucleotide (AIR) and HCO(3)- to N5-carboxyaminoimidazole ribonucleotide (N5-CAIR).</text>
</comment>
<comment type="subunit">
    <text evidence="5 6">Homodimer.</text>
</comment>
<feature type="binding site" evidence="5">
    <location>
        <begin position="173"/>
        <end position="176"/>
    </location>
    <ligand>
        <name>ATP</name>
        <dbReference type="ChEBI" id="CHEBI:30616"/>
    </ligand>
</feature>
<dbReference type="InterPro" id="IPR016185">
    <property type="entry name" value="PreATP-grasp_dom_sf"/>
</dbReference>
<evidence type="ECO:0000256" key="6">
    <source>
        <dbReference type="RuleBase" id="RU361200"/>
    </source>
</evidence>
<dbReference type="Gene3D" id="3.30.470.20">
    <property type="entry name" value="ATP-grasp fold, B domain"/>
    <property type="match status" value="1"/>
</dbReference>
<evidence type="ECO:0000256" key="5">
    <source>
        <dbReference type="HAMAP-Rule" id="MF_01928"/>
    </source>
</evidence>
<dbReference type="InterPro" id="IPR054350">
    <property type="entry name" value="PurT/PurK_preATP-grasp"/>
</dbReference>
<comment type="similarity">
    <text evidence="5 6">Belongs to the PurK/PurT family.</text>
</comment>
<dbReference type="Pfam" id="PF02222">
    <property type="entry name" value="ATP-grasp"/>
    <property type="match status" value="1"/>
</dbReference>
<proteinExistence type="inferred from homology"/>
<dbReference type="GO" id="GO:0046872">
    <property type="term" value="F:metal ion binding"/>
    <property type="evidence" value="ECO:0007669"/>
    <property type="project" value="InterPro"/>
</dbReference>
<evidence type="ECO:0000256" key="1">
    <source>
        <dbReference type="ARBA" id="ARBA00022598"/>
    </source>
</evidence>
<dbReference type="Proteomes" id="UP000001916">
    <property type="component" value="Chromosome"/>
</dbReference>
<dbReference type="OrthoDB" id="9804625at2"/>
<dbReference type="PANTHER" id="PTHR11609">
    <property type="entry name" value="PURINE BIOSYNTHESIS PROTEIN 6/7, PUR6/7"/>
    <property type="match status" value="1"/>
</dbReference>
<keyword evidence="9" id="KW-1185">Reference proteome</keyword>
<comment type="catalytic activity">
    <reaction evidence="5 6">
        <text>5-amino-1-(5-phospho-beta-D-ribosyl)imidazole + hydrogencarbonate + ATP = 5-carboxyamino-1-(5-phospho-D-ribosyl)imidazole + ADP + phosphate + 2 H(+)</text>
        <dbReference type="Rhea" id="RHEA:19317"/>
        <dbReference type="ChEBI" id="CHEBI:15378"/>
        <dbReference type="ChEBI" id="CHEBI:17544"/>
        <dbReference type="ChEBI" id="CHEBI:30616"/>
        <dbReference type="ChEBI" id="CHEBI:43474"/>
        <dbReference type="ChEBI" id="CHEBI:58730"/>
        <dbReference type="ChEBI" id="CHEBI:137981"/>
        <dbReference type="ChEBI" id="CHEBI:456216"/>
        <dbReference type="EC" id="6.3.4.18"/>
    </reaction>
</comment>
<comment type="pathway">
    <text evidence="5 6">Purine metabolism; IMP biosynthesis via de novo pathway; 5-amino-1-(5-phospho-D-ribosyl)imidazole-4-carboxylate from 5-amino-1-(5-phospho-D-ribosyl)imidazole (N5-CAIR route): step 1/2.</text>
</comment>
<dbReference type="UniPathway" id="UPA00074">
    <property type="reaction ID" value="UER00942"/>
</dbReference>
<keyword evidence="3 5" id="KW-0658">Purine biosynthesis</keyword>
<dbReference type="FunFam" id="3.30.1490.20:FF:000015">
    <property type="entry name" value="N5-carboxyaminoimidazole ribonucleotide synthase"/>
    <property type="match status" value="1"/>
</dbReference>
<dbReference type="NCBIfam" id="TIGR01161">
    <property type="entry name" value="purK"/>
    <property type="match status" value="1"/>
</dbReference>
<comment type="function">
    <text evidence="5">Catalyzes the ATP-dependent conversion of 5-aminoimidazole ribonucleotide (AIR) and HCO(3)(-) to N5-carboxyaminoimidazole ribonucleotide (N5-CAIR).</text>
</comment>
<feature type="binding site" evidence="5">
    <location>
        <begin position="258"/>
        <end position="259"/>
    </location>
    <ligand>
        <name>ATP</name>
        <dbReference type="ChEBI" id="CHEBI:30616"/>
    </ligand>
</feature>
<dbReference type="KEGG" id="msv:Mesil_1291"/>
<dbReference type="FunFam" id="3.30.470.20:FF:000029">
    <property type="entry name" value="N5-carboxyaminoimidazole ribonucleotide synthase"/>
    <property type="match status" value="1"/>
</dbReference>
<dbReference type="eggNOG" id="COG0026">
    <property type="taxonomic scope" value="Bacteria"/>
</dbReference>
<dbReference type="STRING" id="526227.Mesil_1291"/>
<evidence type="ECO:0000256" key="2">
    <source>
        <dbReference type="ARBA" id="ARBA00022741"/>
    </source>
</evidence>
<dbReference type="InterPro" id="IPR029752">
    <property type="entry name" value="D-isomer_DH_CS1"/>
</dbReference>
<dbReference type="InterPro" id="IPR011054">
    <property type="entry name" value="Rudment_hybrid_motif"/>
</dbReference>
<keyword evidence="1 5" id="KW-0436">Ligase</keyword>
<evidence type="ECO:0000313" key="8">
    <source>
        <dbReference type="EMBL" id="ADH63185.1"/>
    </source>
</evidence>
<dbReference type="EC" id="6.3.4.18" evidence="5 6"/>
<dbReference type="PROSITE" id="PS00065">
    <property type="entry name" value="D_2_HYDROXYACID_DH_1"/>
    <property type="match status" value="1"/>
</dbReference>
<dbReference type="Gene3D" id="3.40.50.20">
    <property type="match status" value="1"/>
</dbReference>
<dbReference type="SUPFAM" id="SSF56059">
    <property type="entry name" value="Glutathione synthetase ATP-binding domain-like"/>
    <property type="match status" value="1"/>
</dbReference>
<gene>
    <name evidence="5 6" type="primary">purK</name>
    <name evidence="8" type="ordered locus">Mesil_1291</name>
</gene>
<keyword evidence="4 5" id="KW-0067">ATP-binding</keyword>
<dbReference type="PANTHER" id="PTHR11609:SF5">
    <property type="entry name" value="PHOSPHORIBOSYLAMINOIMIDAZOLE CARBOXYLASE"/>
    <property type="match status" value="1"/>
</dbReference>
<dbReference type="NCBIfam" id="NF004676">
    <property type="entry name" value="PRK06019.1-2"/>
    <property type="match status" value="1"/>
</dbReference>
<feature type="binding site" evidence="5">
    <location>
        <position position="204"/>
    </location>
    <ligand>
        <name>ATP</name>
        <dbReference type="ChEBI" id="CHEBI:30616"/>
    </ligand>
</feature>
<dbReference type="InterPro" id="IPR005875">
    <property type="entry name" value="PurK"/>
</dbReference>
<reference evidence="8 9" key="1">
    <citation type="journal article" date="2010" name="Stand. Genomic Sci.">
        <title>Complete genome sequence of Meiothermus silvanus type strain (VI-R2).</title>
        <authorList>
            <person name="Sikorski J."/>
            <person name="Tindall B.J."/>
            <person name="Lowry S."/>
            <person name="Lucas S."/>
            <person name="Nolan M."/>
            <person name="Copeland A."/>
            <person name="Glavina Del Rio T."/>
            <person name="Tice H."/>
            <person name="Cheng J.F."/>
            <person name="Han C."/>
            <person name="Pitluck S."/>
            <person name="Liolios K."/>
            <person name="Ivanova N."/>
            <person name="Mavromatis K."/>
            <person name="Mikhailova N."/>
            <person name="Pati A."/>
            <person name="Goodwin L."/>
            <person name="Chen A."/>
            <person name="Palaniappan K."/>
            <person name="Land M."/>
            <person name="Hauser L."/>
            <person name="Chang Y.J."/>
            <person name="Jeffries C.D."/>
            <person name="Rohde M."/>
            <person name="Goker M."/>
            <person name="Woyke T."/>
            <person name="Bristow J."/>
            <person name="Eisen J.A."/>
            <person name="Markowitz V."/>
            <person name="Hugenholtz P."/>
            <person name="Kyrpides N.C."/>
            <person name="Klenk H.P."/>
            <person name="Lapidus A."/>
        </authorList>
    </citation>
    <scope>NUCLEOTIDE SEQUENCE [LARGE SCALE GENOMIC DNA]</scope>
    <source>
        <strain evidence="9">ATCC 700542 / DSM 9946 / VI-R2</strain>
    </source>
</reference>
<dbReference type="Gene3D" id="3.30.1490.20">
    <property type="entry name" value="ATP-grasp fold, A domain"/>
    <property type="match status" value="1"/>
</dbReference>
<dbReference type="GO" id="GO:0005829">
    <property type="term" value="C:cytosol"/>
    <property type="evidence" value="ECO:0007669"/>
    <property type="project" value="TreeGrafter"/>
</dbReference>
<dbReference type="EMBL" id="CP002042">
    <property type="protein sequence ID" value="ADH63185.1"/>
    <property type="molecule type" value="Genomic_DNA"/>
</dbReference>
<evidence type="ECO:0000256" key="4">
    <source>
        <dbReference type="ARBA" id="ARBA00022840"/>
    </source>
</evidence>
<dbReference type="PROSITE" id="PS50975">
    <property type="entry name" value="ATP_GRASP"/>
    <property type="match status" value="1"/>
</dbReference>
<dbReference type="AlphaFoldDB" id="D7BEE2"/>
<dbReference type="InterPro" id="IPR013815">
    <property type="entry name" value="ATP_grasp_subdomain_1"/>
</dbReference>
<feature type="binding site" evidence="5">
    <location>
        <position position="138"/>
    </location>
    <ligand>
        <name>ATP</name>
        <dbReference type="ChEBI" id="CHEBI:30616"/>
    </ligand>
</feature>
<dbReference type="InterPro" id="IPR040686">
    <property type="entry name" value="PurK_C"/>
</dbReference>
<feature type="domain" description="ATP-grasp" evidence="7">
    <location>
        <begin position="102"/>
        <end position="288"/>
    </location>
</feature>
<dbReference type="Pfam" id="PF22660">
    <property type="entry name" value="RS_preATP-grasp-like"/>
    <property type="match status" value="1"/>
</dbReference>
<dbReference type="InterPro" id="IPR011761">
    <property type="entry name" value="ATP-grasp"/>
</dbReference>
<evidence type="ECO:0000313" key="9">
    <source>
        <dbReference type="Proteomes" id="UP000001916"/>
    </source>
</evidence>
<evidence type="ECO:0000256" key="3">
    <source>
        <dbReference type="ARBA" id="ARBA00022755"/>
    </source>
</evidence>
<dbReference type="FunFam" id="3.40.50.20:FF:000016">
    <property type="entry name" value="N5-carboxyaminoimidazole ribonucleotide synthase"/>
    <property type="match status" value="1"/>
</dbReference>
<accession>D7BEE2</accession>
<keyword evidence="2 5" id="KW-0547">Nucleotide-binding</keyword>
<evidence type="ECO:0000259" key="7">
    <source>
        <dbReference type="PROSITE" id="PS50975"/>
    </source>
</evidence>